<comment type="caution">
    <text evidence="1">The sequence shown here is derived from an EMBL/GenBank/DDBJ whole genome shotgun (WGS) entry which is preliminary data.</text>
</comment>
<dbReference type="AlphaFoldDB" id="A0AAV4PEP1"/>
<evidence type="ECO:0000313" key="2">
    <source>
        <dbReference type="Proteomes" id="UP001054945"/>
    </source>
</evidence>
<evidence type="ECO:0000313" key="1">
    <source>
        <dbReference type="EMBL" id="GIX95867.1"/>
    </source>
</evidence>
<dbReference type="Proteomes" id="UP001054945">
    <property type="component" value="Unassembled WGS sequence"/>
</dbReference>
<proteinExistence type="predicted"/>
<keyword evidence="2" id="KW-1185">Reference proteome</keyword>
<reference evidence="1 2" key="1">
    <citation type="submission" date="2021-06" db="EMBL/GenBank/DDBJ databases">
        <title>Caerostris extrusa draft genome.</title>
        <authorList>
            <person name="Kono N."/>
            <person name="Arakawa K."/>
        </authorList>
    </citation>
    <scope>NUCLEOTIDE SEQUENCE [LARGE SCALE GENOMIC DNA]</scope>
</reference>
<dbReference type="EMBL" id="BPLR01004568">
    <property type="protein sequence ID" value="GIX95867.1"/>
    <property type="molecule type" value="Genomic_DNA"/>
</dbReference>
<accession>A0AAV4PEP1</accession>
<gene>
    <name evidence="1" type="ORF">CEXT_670581</name>
</gene>
<name>A0AAV4PEP1_CAEEX</name>
<sequence length="154" mass="17555">MHRIENGIELSSQAATHRCRWLTCLTAHAFYDARATFGGSFLTSDSRFLFKGFFKSEACMATLQRTVSKQPLSSTPIHILQTPVMSLTDPYITDGSIPYRKYPQVQSSTFVLQSINAQPHAAHLTLRWLRYTKWRRTPLLSLYGVCLFQILPAK</sequence>
<organism evidence="1 2">
    <name type="scientific">Caerostris extrusa</name>
    <name type="common">Bark spider</name>
    <name type="synonym">Caerostris bankana</name>
    <dbReference type="NCBI Taxonomy" id="172846"/>
    <lineage>
        <taxon>Eukaryota</taxon>
        <taxon>Metazoa</taxon>
        <taxon>Ecdysozoa</taxon>
        <taxon>Arthropoda</taxon>
        <taxon>Chelicerata</taxon>
        <taxon>Arachnida</taxon>
        <taxon>Araneae</taxon>
        <taxon>Araneomorphae</taxon>
        <taxon>Entelegynae</taxon>
        <taxon>Araneoidea</taxon>
        <taxon>Araneidae</taxon>
        <taxon>Caerostris</taxon>
    </lineage>
</organism>
<protein>
    <submittedName>
        <fullName evidence="1">Uncharacterized protein</fullName>
    </submittedName>
</protein>